<name>A0A7L5BDC7_9HYPH</name>
<evidence type="ECO:0000313" key="2">
    <source>
        <dbReference type="EMBL" id="QIB36841.1"/>
    </source>
</evidence>
<dbReference type="AlphaFoldDB" id="A0A7L5BDC7"/>
<organism evidence="2 3">
    <name type="scientific">Rhizobium oryzihabitans</name>
    <dbReference type="NCBI Taxonomy" id="2267833"/>
    <lineage>
        <taxon>Bacteria</taxon>
        <taxon>Pseudomonadati</taxon>
        <taxon>Pseudomonadota</taxon>
        <taxon>Alphaproteobacteria</taxon>
        <taxon>Hyphomicrobiales</taxon>
        <taxon>Rhizobiaceae</taxon>
        <taxon>Rhizobium/Agrobacterium group</taxon>
        <taxon>Rhizobium</taxon>
    </lineage>
</organism>
<gene>
    <name evidence="2" type="ORF">G3A56_01540</name>
</gene>
<evidence type="ECO:0000313" key="3">
    <source>
        <dbReference type="Proteomes" id="UP000464865"/>
    </source>
</evidence>
<proteinExistence type="predicted"/>
<dbReference type="Proteomes" id="UP000464865">
    <property type="component" value="Chromosome M15-11"/>
</dbReference>
<accession>A0A7L5BDC7</accession>
<evidence type="ECO:0000256" key="1">
    <source>
        <dbReference type="SAM" id="Phobius"/>
    </source>
</evidence>
<keyword evidence="1" id="KW-1133">Transmembrane helix</keyword>
<sequence>MMDAFFTTNTQEADDPTEIYIELGNHIRRIDTSTKSFKRRFRAVIAVMLTVCGVSASWAFIGIPKYQRMALINQEVTVAWKR</sequence>
<feature type="transmembrane region" description="Helical" evidence="1">
    <location>
        <begin position="43"/>
        <end position="61"/>
    </location>
</feature>
<dbReference type="KEGG" id="roy:G3A56_01540"/>
<dbReference type="EMBL" id="CP048632">
    <property type="protein sequence ID" value="QIB36841.1"/>
    <property type="molecule type" value="Genomic_DNA"/>
</dbReference>
<protein>
    <submittedName>
        <fullName evidence="2">Uncharacterized protein</fullName>
    </submittedName>
</protein>
<keyword evidence="1" id="KW-0812">Transmembrane</keyword>
<keyword evidence="1" id="KW-0472">Membrane</keyword>
<keyword evidence="3" id="KW-1185">Reference proteome</keyword>
<dbReference type="RefSeq" id="WP_164056039.1">
    <property type="nucleotide sequence ID" value="NZ_CP048632.1"/>
</dbReference>
<reference evidence="2 3" key="1">
    <citation type="submission" date="2020-02" db="EMBL/GenBank/DDBJ databases">
        <title>Plant-Promoting Endophytic Bacterium Rhizobium oryzihabitans sp. nov., Isolated from the Root of Rice.</title>
        <authorList>
            <person name="zhao J."/>
            <person name="Zhang G."/>
        </authorList>
    </citation>
    <scope>NUCLEOTIDE SEQUENCE [LARGE SCALE GENOMIC DNA]</scope>
    <source>
        <strain evidence="2 3">M15</strain>
    </source>
</reference>